<keyword evidence="1" id="KW-1133">Transmembrane helix</keyword>
<dbReference type="RefSeq" id="WP_063364636.1">
    <property type="nucleotide sequence ID" value="NZ_AQHB01000025.1"/>
</dbReference>
<keyword evidence="3" id="KW-1185">Reference proteome</keyword>
<keyword evidence="1" id="KW-0812">Transmembrane</keyword>
<protein>
    <submittedName>
        <fullName evidence="2">Uncharacterized protein</fullName>
    </submittedName>
</protein>
<keyword evidence="1" id="KW-0472">Membrane</keyword>
<dbReference type="PATRIC" id="fig|1365250.3.peg.547"/>
<accession>A0A167A5G4</accession>
<dbReference type="PROSITE" id="PS51257">
    <property type="entry name" value="PROKAR_LIPOPROTEIN"/>
    <property type="match status" value="1"/>
</dbReference>
<reference evidence="2 3" key="1">
    <citation type="submission" date="2013-07" db="EMBL/GenBank/DDBJ databases">
        <title>Comparative Genomic and Metabolomic Analysis of Twelve Strains of Pseudoalteromonas luteoviolacea.</title>
        <authorList>
            <person name="Vynne N.G."/>
            <person name="Mansson M."/>
            <person name="Gram L."/>
        </authorList>
    </citation>
    <scope>NUCLEOTIDE SEQUENCE [LARGE SCALE GENOMIC DNA]</scope>
    <source>
        <strain evidence="2 3">DSM 6061</strain>
    </source>
</reference>
<evidence type="ECO:0000256" key="1">
    <source>
        <dbReference type="SAM" id="Phobius"/>
    </source>
</evidence>
<comment type="caution">
    <text evidence="2">The sequence shown here is derived from an EMBL/GenBank/DDBJ whole genome shotgun (WGS) entry which is preliminary data.</text>
</comment>
<dbReference type="AlphaFoldDB" id="A0A167A5G4"/>
<feature type="transmembrane region" description="Helical" evidence="1">
    <location>
        <begin position="6"/>
        <end position="27"/>
    </location>
</feature>
<evidence type="ECO:0000313" key="3">
    <source>
        <dbReference type="Proteomes" id="UP000076643"/>
    </source>
</evidence>
<feature type="transmembrane region" description="Helical" evidence="1">
    <location>
        <begin position="122"/>
        <end position="140"/>
    </location>
</feature>
<proteinExistence type="predicted"/>
<evidence type="ECO:0000313" key="2">
    <source>
        <dbReference type="EMBL" id="KZN45004.1"/>
    </source>
</evidence>
<dbReference type="Proteomes" id="UP000076643">
    <property type="component" value="Unassembled WGS sequence"/>
</dbReference>
<name>A0A167A5G4_9GAMM</name>
<gene>
    <name evidence="2" type="ORF">N475_25830</name>
</gene>
<dbReference type="EMBL" id="AUYB01000047">
    <property type="protein sequence ID" value="KZN45004.1"/>
    <property type="molecule type" value="Genomic_DNA"/>
</dbReference>
<sequence length="144" mass="16634">MYIVFFKNYAAILAGAIVVIFGCIMLYREYFSNYQLHEGNLTSFECNSEQKSSTKGKEVMITFDDNNSYYIRAMSCDYFNQNLIVGQGYSVLTKNDLLYSIRKGSEEIIALNEKEKREKQNAFLLIFFGLISFFAGLSKIRKKV</sequence>
<organism evidence="2 3">
    <name type="scientific">Pseudoalteromonas luteoviolacea DSM 6061</name>
    <dbReference type="NCBI Taxonomy" id="1365250"/>
    <lineage>
        <taxon>Bacteria</taxon>
        <taxon>Pseudomonadati</taxon>
        <taxon>Pseudomonadota</taxon>
        <taxon>Gammaproteobacteria</taxon>
        <taxon>Alteromonadales</taxon>
        <taxon>Pseudoalteromonadaceae</taxon>
        <taxon>Pseudoalteromonas</taxon>
    </lineage>
</organism>